<dbReference type="EMBL" id="CCBP010000169">
    <property type="protein sequence ID" value="CDO74408.1"/>
    <property type="molecule type" value="Genomic_DNA"/>
</dbReference>
<evidence type="ECO:0000259" key="2">
    <source>
        <dbReference type="Pfam" id="PF13472"/>
    </source>
</evidence>
<dbReference type="PANTHER" id="PTHR43784:SF3">
    <property type="entry name" value="GDSL FAMILY LIPASE"/>
    <property type="match status" value="1"/>
</dbReference>
<feature type="chain" id="PRO_5001592484" description="SGNH hydrolase-type esterase domain-containing protein" evidence="1">
    <location>
        <begin position="22"/>
        <end position="443"/>
    </location>
</feature>
<dbReference type="AlphaFoldDB" id="A0A060SPP7"/>
<dbReference type="PANTHER" id="PTHR43784">
    <property type="entry name" value="GDSL-LIKE LIPASE/ACYLHYDROLASE, PUTATIVE (AFU_ORTHOLOGUE AFUA_2G00820)-RELATED"/>
    <property type="match status" value="1"/>
</dbReference>
<dbReference type="CDD" id="cd01830">
    <property type="entry name" value="XynE_like"/>
    <property type="match status" value="1"/>
</dbReference>
<gene>
    <name evidence="3" type="ORF">BN946_scf184867.g6</name>
</gene>
<evidence type="ECO:0000313" key="3">
    <source>
        <dbReference type="EMBL" id="CDO74408.1"/>
    </source>
</evidence>
<organism evidence="3 4">
    <name type="scientific">Pycnoporus cinnabarinus</name>
    <name type="common">Cinnabar-red polypore</name>
    <name type="synonym">Trametes cinnabarina</name>
    <dbReference type="NCBI Taxonomy" id="5643"/>
    <lineage>
        <taxon>Eukaryota</taxon>
        <taxon>Fungi</taxon>
        <taxon>Dikarya</taxon>
        <taxon>Basidiomycota</taxon>
        <taxon>Agaricomycotina</taxon>
        <taxon>Agaricomycetes</taxon>
        <taxon>Polyporales</taxon>
        <taxon>Polyporaceae</taxon>
        <taxon>Trametes</taxon>
    </lineage>
</organism>
<dbReference type="OMA" id="RYAMIFE"/>
<comment type="caution">
    <text evidence="3">The sequence shown here is derived from an EMBL/GenBank/DDBJ whole genome shotgun (WGS) entry which is preliminary data.</text>
</comment>
<sequence>MLIARLSVIVLGAVSITVAHSAGEVRASKVHSPGHWIAAWTAMPQLTEAANLPNPPFNTTGLVFNNTTIRQTIRVTATSPHIRLRISNAFGTTSLPITEATIARPLSGATGTSAIDTHTVKKLTFSGSPSFTVPNGALVVSDPIDFEVAAGTDLSISLYLASGQVSNDITSHPGSRTTIWMTFGNQATAANLTGPDLQNVAHWYFISTLEAWVPKTERTVAFVGDSITDGRGSDTDKNNRWPDLLWNRVHASKDPSLNTLAFANQAAGGNRILADGLGPNALGRFDRDVLSQPGINYVVVFEGVNDIGTADDTTEAQQAIGDAVIAAYKQFIVRAHAAQLPIFGATITPFSAPGFSTTIQPYSSPIREATRQRVNSFIRTSGLFDGVIDFDAVVRNATVPSQLRNDFNSGDFLHPNVAGYTAMANAFPINLFTEFQDGVDGWT</sequence>
<protein>
    <recommendedName>
        <fullName evidence="2">SGNH hydrolase-type esterase domain-containing protein</fullName>
    </recommendedName>
</protein>
<feature type="signal peptide" evidence="1">
    <location>
        <begin position="1"/>
        <end position="21"/>
    </location>
</feature>
<dbReference type="InterPro" id="IPR013830">
    <property type="entry name" value="SGNH_hydro"/>
</dbReference>
<keyword evidence="1" id="KW-0732">Signal</keyword>
<dbReference type="SUPFAM" id="SSF52266">
    <property type="entry name" value="SGNH hydrolase"/>
    <property type="match status" value="1"/>
</dbReference>
<dbReference type="STRING" id="5643.A0A060SPP7"/>
<dbReference type="InterPro" id="IPR053140">
    <property type="entry name" value="GDSL_Rv0518-like"/>
</dbReference>
<evidence type="ECO:0000256" key="1">
    <source>
        <dbReference type="SAM" id="SignalP"/>
    </source>
</evidence>
<dbReference type="InterPro" id="IPR036514">
    <property type="entry name" value="SGNH_hydro_sf"/>
</dbReference>
<accession>A0A060SPP7</accession>
<keyword evidence="4" id="KW-1185">Reference proteome</keyword>
<feature type="domain" description="SGNH hydrolase-type esterase" evidence="2">
    <location>
        <begin position="222"/>
        <end position="421"/>
    </location>
</feature>
<dbReference type="Gene3D" id="3.40.50.1110">
    <property type="entry name" value="SGNH hydrolase"/>
    <property type="match status" value="1"/>
</dbReference>
<dbReference type="OrthoDB" id="10071171at2759"/>
<reference evidence="3" key="1">
    <citation type="submission" date="2014-01" db="EMBL/GenBank/DDBJ databases">
        <title>The genome of the white-rot fungus Pycnoporus cinnabarinus: a basidiomycete model with a versatile arsenal for lignocellulosic biomass breakdown.</title>
        <authorList>
            <person name="Levasseur A."/>
            <person name="Lomascolo A."/>
            <person name="Ruiz-Duenas F.J."/>
            <person name="Uzan E."/>
            <person name="Piumi F."/>
            <person name="Kues U."/>
            <person name="Ram A.F.J."/>
            <person name="Murat C."/>
            <person name="Haon M."/>
            <person name="Benoit I."/>
            <person name="Arfi Y."/>
            <person name="Chevret D."/>
            <person name="Drula E."/>
            <person name="Kwon M.J."/>
            <person name="Gouret P."/>
            <person name="Lesage-Meessen L."/>
            <person name="Lombard V."/>
            <person name="Mariette J."/>
            <person name="Noirot C."/>
            <person name="Park J."/>
            <person name="Patyshakuliyeva A."/>
            <person name="Wieneger R.A.B."/>
            <person name="Wosten H.A.B."/>
            <person name="Martin F."/>
            <person name="Coutinho P.M."/>
            <person name="de Vries R."/>
            <person name="Martinez A.T."/>
            <person name="Klopp C."/>
            <person name="Pontarotti P."/>
            <person name="Henrissat B."/>
            <person name="Record E."/>
        </authorList>
    </citation>
    <scope>NUCLEOTIDE SEQUENCE [LARGE SCALE GENOMIC DNA]</scope>
    <source>
        <strain evidence="3">BRFM137</strain>
    </source>
</reference>
<dbReference type="Proteomes" id="UP000029665">
    <property type="component" value="Unassembled WGS sequence"/>
</dbReference>
<evidence type="ECO:0000313" key="4">
    <source>
        <dbReference type="Proteomes" id="UP000029665"/>
    </source>
</evidence>
<name>A0A060SPP7_PYCCI</name>
<dbReference type="HOGENOM" id="CLU_029872_0_1_1"/>
<dbReference type="Pfam" id="PF13472">
    <property type="entry name" value="Lipase_GDSL_2"/>
    <property type="match status" value="1"/>
</dbReference>
<proteinExistence type="predicted"/>